<keyword evidence="7" id="KW-1185">Reference proteome</keyword>
<sequence length="736" mass="80823">MDSKSRGVGSSKRRSNSASRDTTANPTEGYPPRSFSRPEPKASGGSQQPTTAPRHPSRASSSRVDAPESGIIQPQRILVPEPLVESASGQGSDDSDATTRPPPVPPNPHTGSRSNGQIGTGPQPGPVVQDNLFEWVGSFSPPDGAVPTTVYPIMPTARMQTMPTETVQGNGSQIQGNYTTIPEVYHTPPSEPQEPAPAEASSGPYRYRPRPFRHGSHGPKHQTNLAMHLLDQLMRQIYIHILLRIPSIYFTRVFKLFERPERIGTFMRGDSVIPSYGAVYIPENRWGDFVHTVMKEWKTLNVVAVLALSAILTLLQISDVANGVITRTTALVALICSIWALIFGCLYILRFGTMDTDEKAQRWAKATRATKTKIFWNVWVMLAMPAVWLSWSIIAFCASILAYVWTTGSNTDNPTLPSRHADLGPRILISAIFGVGLVYLGLILQTFQAYGDEDKVWSTTSPYIPIGGRSGGWSQPVVVQVPGLNAIPPPVPAPNATLGRVRALWTFAATEWGELGFEKGDIVDVVDRNYKDWWRGRLNGKTGVFPANYVESLPDSDMVAGYDVKVADEKPGTTAVPPQGQTPKDARPEPTPQKVIAHVRALFSFDAEDSRDLAFKKGDIIEVTERTDKNWWTGQLGGRSGIFPVSYVTGLTYSTVVPTTRASLDATTIPGVKRVRALRGSDPPYEPNLAFEKGDVITVLERKYDDGGWWVGQLGDRTGIFPLSHVVRLRILCFTW</sequence>
<dbReference type="Proteomes" id="UP000294933">
    <property type="component" value="Unassembled WGS sequence"/>
</dbReference>
<dbReference type="InterPro" id="IPR050670">
    <property type="entry name" value="STAM"/>
</dbReference>
<evidence type="ECO:0000259" key="5">
    <source>
        <dbReference type="PROSITE" id="PS50002"/>
    </source>
</evidence>
<gene>
    <name evidence="6" type="ORF">BD410DRAFT_386979</name>
</gene>
<protein>
    <recommendedName>
        <fullName evidence="5">SH3 domain-containing protein</fullName>
    </recommendedName>
</protein>
<dbReference type="PRINTS" id="PR00452">
    <property type="entry name" value="SH3DOMAIN"/>
</dbReference>
<dbReference type="PANTHER" id="PTHR45929">
    <property type="entry name" value="JAK PATHWAY SIGNAL TRANSDUCTION ADAPTOR MOLECULE"/>
    <property type="match status" value="1"/>
</dbReference>
<name>A0A4Y7PZA8_9AGAM</name>
<dbReference type="Gene3D" id="2.30.30.40">
    <property type="entry name" value="SH3 Domains"/>
    <property type="match status" value="3"/>
</dbReference>
<evidence type="ECO:0000256" key="2">
    <source>
        <dbReference type="PROSITE-ProRule" id="PRU00192"/>
    </source>
</evidence>
<dbReference type="STRING" id="50990.A0A4Y7PZA8"/>
<keyword evidence="4" id="KW-0472">Membrane</keyword>
<feature type="transmembrane region" description="Helical" evidence="4">
    <location>
        <begin position="425"/>
        <end position="444"/>
    </location>
</feature>
<evidence type="ECO:0000256" key="3">
    <source>
        <dbReference type="SAM" id="MobiDB-lite"/>
    </source>
</evidence>
<reference evidence="6 7" key="1">
    <citation type="submission" date="2018-06" db="EMBL/GenBank/DDBJ databases">
        <title>A transcriptomic atlas of mushroom development highlights an independent origin of complex multicellularity.</title>
        <authorList>
            <consortium name="DOE Joint Genome Institute"/>
            <person name="Krizsan K."/>
            <person name="Almasi E."/>
            <person name="Merenyi Z."/>
            <person name="Sahu N."/>
            <person name="Viragh M."/>
            <person name="Koszo T."/>
            <person name="Mondo S."/>
            <person name="Kiss B."/>
            <person name="Balint B."/>
            <person name="Kues U."/>
            <person name="Barry K."/>
            <person name="Hegedus J.C."/>
            <person name="Henrissat B."/>
            <person name="Johnson J."/>
            <person name="Lipzen A."/>
            <person name="Ohm R."/>
            <person name="Nagy I."/>
            <person name="Pangilinan J."/>
            <person name="Yan J."/>
            <person name="Xiong Y."/>
            <person name="Grigoriev I.V."/>
            <person name="Hibbett D.S."/>
            <person name="Nagy L.G."/>
        </authorList>
    </citation>
    <scope>NUCLEOTIDE SEQUENCE [LARGE SCALE GENOMIC DNA]</scope>
    <source>
        <strain evidence="6 7">SZMC22713</strain>
    </source>
</reference>
<dbReference type="VEuPathDB" id="FungiDB:BD410DRAFT_386979"/>
<feature type="transmembrane region" description="Helical" evidence="4">
    <location>
        <begin position="374"/>
        <end position="405"/>
    </location>
</feature>
<dbReference type="InterPro" id="IPR001452">
    <property type="entry name" value="SH3_domain"/>
</dbReference>
<dbReference type="Pfam" id="PF07653">
    <property type="entry name" value="SH3_2"/>
    <property type="match status" value="1"/>
</dbReference>
<evidence type="ECO:0000313" key="7">
    <source>
        <dbReference type="Proteomes" id="UP000294933"/>
    </source>
</evidence>
<dbReference type="SUPFAM" id="SSF50044">
    <property type="entry name" value="SH3-domain"/>
    <property type="match status" value="3"/>
</dbReference>
<dbReference type="SMART" id="SM00326">
    <property type="entry name" value="SH3"/>
    <property type="match status" value="3"/>
</dbReference>
<dbReference type="AlphaFoldDB" id="A0A4Y7PZA8"/>
<feature type="compositionally biased region" description="Low complexity" evidence="3">
    <location>
        <begin position="1"/>
        <end position="10"/>
    </location>
</feature>
<keyword evidence="4" id="KW-1133">Transmembrane helix</keyword>
<keyword evidence="1 2" id="KW-0728">SH3 domain</keyword>
<feature type="domain" description="SH3" evidence="5">
    <location>
        <begin position="670"/>
        <end position="731"/>
    </location>
</feature>
<evidence type="ECO:0000256" key="1">
    <source>
        <dbReference type="ARBA" id="ARBA00022443"/>
    </source>
</evidence>
<dbReference type="OrthoDB" id="3062801at2759"/>
<dbReference type="PANTHER" id="PTHR45929:SF3">
    <property type="entry name" value="JAK PATHWAY SIGNAL TRANSDUCTION ADAPTOR MOLECULE"/>
    <property type="match status" value="1"/>
</dbReference>
<proteinExistence type="predicted"/>
<dbReference type="PROSITE" id="PS50002">
    <property type="entry name" value="SH3"/>
    <property type="match status" value="3"/>
</dbReference>
<feature type="region of interest" description="Disordered" evidence="3">
    <location>
        <begin position="569"/>
        <end position="591"/>
    </location>
</feature>
<feature type="compositionally biased region" description="Low complexity" evidence="3">
    <location>
        <begin position="52"/>
        <end position="63"/>
    </location>
</feature>
<feature type="transmembrane region" description="Helical" evidence="4">
    <location>
        <begin position="330"/>
        <end position="353"/>
    </location>
</feature>
<accession>A0A4Y7PZA8</accession>
<feature type="domain" description="SH3" evidence="5">
    <location>
        <begin position="496"/>
        <end position="555"/>
    </location>
</feature>
<evidence type="ECO:0000256" key="4">
    <source>
        <dbReference type="SAM" id="Phobius"/>
    </source>
</evidence>
<dbReference type="Pfam" id="PF00018">
    <property type="entry name" value="SH3_1"/>
    <property type="match status" value="2"/>
</dbReference>
<dbReference type="FunFam" id="2.30.30.40:FF:000072">
    <property type="entry name" value="Unconventional Myosin IB"/>
    <property type="match status" value="2"/>
</dbReference>
<dbReference type="EMBL" id="ML170190">
    <property type="protein sequence ID" value="TDL20232.1"/>
    <property type="molecule type" value="Genomic_DNA"/>
</dbReference>
<feature type="domain" description="SH3" evidence="5">
    <location>
        <begin position="594"/>
        <end position="653"/>
    </location>
</feature>
<organism evidence="6 7">
    <name type="scientific">Rickenella mellea</name>
    <dbReference type="NCBI Taxonomy" id="50990"/>
    <lineage>
        <taxon>Eukaryota</taxon>
        <taxon>Fungi</taxon>
        <taxon>Dikarya</taxon>
        <taxon>Basidiomycota</taxon>
        <taxon>Agaricomycotina</taxon>
        <taxon>Agaricomycetes</taxon>
        <taxon>Hymenochaetales</taxon>
        <taxon>Rickenellaceae</taxon>
        <taxon>Rickenella</taxon>
    </lineage>
</organism>
<keyword evidence="4" id="KW-0812">Transmembrane</keyword>
<feature type="transmembrane region" description="Helical" evidence="4">
    <location>
        <begin position="299"/>
        <end position="318"/>
    </location>
</feature>
<dbReference type="InterPro" id="IPR036028">
    <property type="entry name" value="SH3-like_dom_sf"/>
</dbReference>
<evidence type="ECO:0000313" key="6">
    <source>
        <dbReference type="EMBL" id="TDL20232.1"/>
    </source>
</evidence>
<feature type="region of interest" description="Disordered" evidence="3">
    <location>
        <begin position="1"/>
        <end position="129"/>
    </location>
</feature>